<comment type="similarity">
    <text evidence="1">Belongs to the pseudomonas-type ThrB family.</text>
</comment>
<dbReference type="Gene3D" id="3.90.1200.10">
    <property type="match status" value="1"/>
</dbReference>
<keyword evidence="4" id="KW-1185">Reference proteome</keyword>
<accession>A0A2P8CVT7</accession>
<dbReference type="InterPro" id="IPR050249">
    <property type="entry name" value="Pseudomonas-type_ThrB"/>
</dbReference>
<organism evidence="3 4">
    <name type="scientific">Taibaiella chishuiensis</name>
    <dbReference type="NCBI Taxonomy" id="1434707"/>
    <lineage>
        <taxon>Bacteria</taxon>
        <taxon>Pseudomonadati</taxon>
        <taxon>Bacteroidota</taxon>
        <taxon>Chitinophagia</taxon>
        <taxon>Chitinophagales</taxon>
        <taxon>Chitinophagaceae</taxon>
        <taxon>Taibaiella</taxon>
    </lineage>
</organism>
<dbReference type="Proteomes" id="UP000240572">
    <property type="component" value="Unassembled WGS sequence"/>
</dbReference>
<sequence>MEIFPVQYSTLSALALGERVATVYNLPVTQCRYLLRGVSDTYVVTTTTGQYILKVYRDAHRSVAEINGELALLDALVSGGAQVVRPIANPAGERLLPLQAPEGLRYAVLFSFAAGRTLAGFSEAQLGIIGREMAFNHNITAVVQLPWPRKAYTHQTTVERPLSLLQPAFDEYPEGYALLQQTAARVAGKLAAYDTAKFNVGYCHYDYFPKNFFFDGEDKMTLFDFDFAGRGFLAYDLASIFIHFYFDTRYKQKPREQAKAEMDTIVAGYRQLRAISGEELEAIPLLAYQLLLFYLGFQYENFDDWSNFFFSTRFLKARLEEMEDIASEYCNL</sequence>
<dbReference type="SUPFAM" id="SSF56112">
    <property type="entry name" value="Protein kinase-like (PK-like)"/>
    <property type="match status" value="1"/>
</dbReference>
<dbReference type="OrthoDB" id="241498at2"/>
<dbReference type="InterPro" id="IPR002575">
    <property type="entry name" value="Aminoglycoside_PTrfase"/>
</dbReference>
<dbReference type="GO" id="GO:0004413">
    <property type="term" value="F:homoserine kinase activity"/>
    <property type="evidence" value="ECO:0007669"/>
    <property type="project" value="TreeGrafter"/>
</dbReference>
<keyword evidence="3" id="KW-0418">Kinase</keyword>
<dbReference type="EMBL" id="PYGD01000013">
    <property type="protein sequence ID" value="PSK89088.1"/>
    <property type="molecule type" value="Genomic_DNA"/>
</dbReference>
<dbReference type="AlphaFoldDB" id="A0A2P8CVT7"/>
<gene>
    <name evidence="3" type="ORF">B0I18_113100</name>
</gene>
<evidence type="ECO:0000256" key="1">
    <source>
        <dbReference type="ARBA" id="ARBA00038240"/>
    </source>
</evidence>
<proteinExistence type="inferred from homology"/>
<dbReference type="PANTHER" id="PTHR21064:SF6">
    <property type="entry name" value="AMINOGLYCOSIDE PHOSPHOTRANSFERASE DOMAIN-CONTAINING PROTEIN"/>
    <property type="match status" value="1"/>
</dbReference>
<evidence type="ECO:0000259" key="2">
    <source>
        <dbReference type="Pfam" id="PF01636"/>
    </source>
</evidence>
<dbReference type="PANTHER" id="PTHR21064">
    <property type="entry name" value="AMINOGLYCOSIDE PHOSPHOTRANSFERASE DOMAIN-CONTAINING PROTEIN-RELATED"/>
    <property type="match status" value="1"/>
</dbReference>
<dbReference type="GO" id="GO:0009088">
    <property type="term" value="P:threonine biosynthetic process"/>
    <property type="evidence" value="ECO:0007669"/>
    <property type="project" value="TreeGrafter"/>
</dbReference>
<comment type="caution">
    <text evidence="3">The sequence shown here is derived from an EMBL/GenBank/DDBJ whole genome shotgun (WGS) entry which is preliminary data.</text>
</comment>
<name>A0A2P8CVT7_9BACT</name>
<reference evidence="3 4" key="1">
    <citation type="submission" date="2018-03" db="EMBL/GenBank/DDBJ databases">
        <title>Genomic Encyclopedia of Type Strains, Phase III (KMG-III): the genomes of soil and plant-associated and newly described type strains.</title>
        <authorList>
            <person name="Whitman W."/>
        </authorList>
    </citation>
    <scope>NUCLEOTIDE SEQUENCE [LARGE SCALE GENOMIC DNA]</scope>
    <source>
        <strain evidence="3 4">CGMCC 1.12700</strain>
    </source>
</reference>
<protein>
    <submittedName>
        <fullName evidence="3">Ser/Thr protein kinase RdoA (MazF antagonist)</fullName>
    </submittedName>
</protein>
<dbReference type="Pfam" id="PF01636">
    <property type="entry name" value="APH"/>
    <property type="match status" value="1"/>
</dbReference>
<feature type="domain" description="Aminoglycoside phosphotransferase" evidence="2">
    <location>
        <begin position="35"/>
        <end position="273"/>
    </location>
</feature>
<keyword evidence="3" id="KW-0808">Transferase</keyword>
<dbReference type="RefSeq" id="WP_106525110.1">
    <property type="nucleotide sequence ID" value="NZ_PYGD01000013.1"/>
</dbReference>
<evidence type="ECO:0000313" key="4">
    <source>
        <dbReference type="Proteomes" id="UP000240572"/>
    </source>
</evidence>
<evidence type="ECO:0000313" key="3">
    <source>
        <dbReference type="EMBL" id="PSK89088.1"/>
    </source>
</evidence>
<dbReference type="InterPro" id="IPR011009">
    <property type="entry name" value="Kinase-like_dom_sf"/>
</dbReference>
<dbReference type="Gene3D" id="3.30.200.20">
    <property type="entry name" value="Phosphorylase Kinase, domain 1"/>
    <property type="match status" value="1"/>
</dbReference>